<dbReference type="Proteomes" id="UP000501346">
    <property type="component" value="Chromosome SeIV-SeII"/>
</dbReference>
<organism evidence="3 4">
    <name type="scientific">Saccharomyces pastorianus</name>
    <name type="common">Lager yeast</name>
    <name type="synonym">Saccharomyces cerevisiae x Saccharomyces eubayanus</name>
    <dbReference type="NCBI Taxonomy" id="27292"/>
    <lineage>
        <taxon>Eukaryota</taxon>
        <taxon>Fungi</taxon>
        <taxon>Dikarya</taxon>
        <taxon>Ascomycota</taxon>
        <taxon>Saccharomycotina</taxon>
        <taxon>Saccharomycetes</taxon>
        <taxon>Saccharomycetales</taxon>
        <taxon>Saccharomycetaceae</taxon>
        <taxon>Saccharomyces</taxon>
    </lineage>
</organism>
<reference evidence="3 4" key="1">
    <citation type="journal article" date="2019" name="BMC Genomics">
        <title>Chromosome level assembly and comparative genome analysis confirm lager-brewing yeasts originated from a single hybridization.</title>
        <authorList>
            <person name="Salazar A.N."/>
            <person name="Gorter de Vries A.R."/>
            <person name="van den Broek M."/>
            <person name="Brouwers N."/>
            <person name="de la Torre Cortes P."/>
            <person name="Kuijpers N.G.A."/>
            <person name="Daran J.G."/>
            <person name="Abeel T."/>
        </authorList>
    </citation>
    <scope>NUCLEOTIDE SEQUENCE [LARGE SCALE GENOMIC DNA]</scope>
    <source>
        <strain evidence="3 4">CBS 1483</strain>
    </source>
</reference>
<keyword evidence="4" id="KW-1185">Reference proteome</keyword>
<dbReference type="AlphaFoldDB" id="A0A6C1E6U6"/>
<dbReference type="OrthoDB" id="2445133at2759"/>
<dbReference type="GO" id="GO:0036503">
    <property type="term" value="P:ERAD pathway"/>
    <property type="evidence" value="ECO:0007669"/>
    <property type="project" value="TreeGrafter"/>
</dbReference>
<dbReference type="InterPro" id="IPR029071">
    <property type="entry name" value="Ubiquitin-like_domsf"/>
</dbReference>
<dbReference type="InterPro" id="IPR001012">
    <property type="entry name" value="UBX_dom"/>
</dbReference>
<evidence type="ECO:0000313" key="3">
    <source>
        <dbReference type="EMBL" id="QID84437.1"/>
    </source>
</evidence>
<dbReference type="Gene3D" id="3.10.20.90">
    <property type="entry name" value="Phosphatidylinositol 3-kinase Catalytic Subunit, Chain A, domain 1"/>
    <property type="match status" value="1"/>
</dbReference>
<dbReference type="Pfam" id="PF00789">
    <property type="entry name" value="UBX"/>
    <property type="match status" value="1"/>
</dbReference>
<protein>
    <submittedName>
        <fullName evidence="3">UBX domain-containing protein 7</fullName>
    </submittedName>
</protein>
<feature type="domain" description="UBX" evidence="2">
    <location>
        <begin position="212"/>
        <end position="290"/>
    </location>
</feature>
<proteinExistence type="predicted"/>
<dbReference type="PROSITE" id="PS50033">
    <property type="entry name" value="UBX"/>
    <property type="match status" value="1"/>
</dbReference>
<evidence type="ECO:0000259" key="2">
    <source>
        <dbReference type="PROSITE" id="PS50033"/>
    </source>
</evidence>
<feature type="compositionally biased region" description="Polar residues" evidence="1">
    <location>
        <begin position="369"/>
        <end position="408"/>
    </location>
</feature>
<dbReference type="SUPFAM" id="SSF54236">
    <property type="entry name" value="Ubiquitin-like"/>
    <property type="match status" value="1"/>
</dbReference>
<sequence length="437" mass="49721">MLEALFRDSVEEAVNDSIKQGVAMAVYSTKGDDHWLESWFKEDDVALDVLAEHSIWLKLVKGSEQFKLFEQVFPNVVLPSVYLIRAGKIELIIQGEDDRHLERLLACLGIKDRNASEALPNEINSGLVKKASSSRKASKKNARERIAETTLEIQRREQLKQKKLAEEERERIIKLVRADRAERRALDETHHRTLDDAKPLDVHDNIKDIQKLHSSTCVLQIRMTDGKTLKNEFGSSETLNEVRKWVDLNRTDGNGPYSFHRSIPRVTFKDSDELKTLETLELTPRSALLLKPLDTPHSKLKVTEMEGPGILGRLYKGFSTWWGGHEYSVSTSQHEGSSGLKHSETTTSTSSFRTTPQDRLQHENFREPVQSSIYASPLLTPSGTRFPSETNLTTSRSVSPNVFQFVNNDRQDDPEDPTTFNGNNVNLEKKKDEDKDK</sequence>
<evidence type="ECO:0000256" key="1">
    <source>
        <dbReference type="SAM" id="MobiDB-lite"/>
    </source>
</evidence>
<dbReference type="SMART" id="SM00166">
    <property type="entry name" value="UBX"/>
    <property type="match status" value="1"/>
</dbReference>
<accession>A0A6C1E6U6</accession>
<dbReference type="Pfam" id="PF23187">
    <property type="entry name" value="UBX7_N"/>
    <property type="match status" value="1"/>
</dbReference>
<dbReference type="EMBL" id="CP049001">
    <property type="protein sequence ID" value="QID84437.1"/>
    <property type="molecule type" value="Genomic_DNA"/>
</dbReference>
<dbReference type="PANTHER" id="PTHR46424:SF1">
    <property type="entry name" value="UBX DOMAIN-CONTAINING PROTEIN 4"/>
    <property type="match status" value="1"/>
</dbReference>
<dbReference type="PANTHER" id="PTHR46424">
    <property type="entry name" value="UBX DOMAIN-CONTAINING PROTEIN 4"/>
    <property type="match status" value="1"/>
</dbReference>
<gene>
    <name evidence="3" type="primary">UBX7_2</name>
    <name evidence="3" type="ORF">GRS66_006940</name>
</gene>
<feature type="region of interest" description="Disordered" evidence="1">
    <location>
        <begin position="332"/>
        <end position="437"/>
    </location>
</feature>
<evidence type="ECO:0000313" key="4">
    <source>
        <dbReference type="Proteomes" id="UP000501346"/>
    </source>
</evidence>
<dbReference type="GO" id="GO:0005783">
    <property type="term" value="C:endoplasmic reticulum"/>
    <property type="evidence" value="ECO:0007669"/>
    <property type="project" value="TreeGrafter"/>
</dbReference>
<feature type="compositionally biased region" description="Basic and acidic residues" evidence="1">
    <location>
        <begin position="427"/>
        <end position="437"/>
    </location>
</feature>
<feature type="compositionally biased region" description="Low complexity" evidence="1">
    <location>
        <begin position="345"/>
        <end position="355"/>
    </location>
</feature>
<name>A0A6C1E6U6_SACPS</name>